<dbReference type="InterPro" id="IPR012466">
    <property type="entry name" value="NECAP_PHear"/>
</dbReference>
<dbReference type="GeneTree" id="ENSGT00390000009359"/>
<keyword evidence="5" id="KW-0813">Transport</keyword>
<organism evidence="15 16">
    <name type="scientific">Gasterosteus aculeatus aculeatus</name>
    <name type="common">three-spined stickleback</name>
    <dbReference type="NCBI Taxonomy" id="481459"/>
    <lineage>
        <taxon>Eukaryota</taxon>
        <taxon>Metazoa</taxon>
        <taxon>Chordata</taxon>
        <taxon>Craniata</taxon>
        <taxon>Vertebrata</taxon>
        <taxon>Euteleostomi</taxon>
        <taxon>Actinopterygii</taxon>
        <taxon>Neopterygii</taxon>
        <taxon>Teleostei</taxon>
        <taxon>Neoteleostei</taxon>
        <taxon>Acanthomorphata</taxon>
        <taxon>Eupercaria</taxon>
        <taxon>Perciformes</taxon>
        <taxon>Cottioidei</taxon>
        <taxon>Gasterosteales</taxon>
        <taxon>Gasterosteidae</taxon>
        <taxon>Gasterosteus</taxon>
    </lineage>
</organism>
<evidence type="ECO:0000256" key="13">
    <source>
        <dbReference type="ARBA" id="ARBA00042069"/>
    </source>
</evidence>
<evidence type="ECO:0000256" key="3">
    <source>
        <dbReference type="ARBA" id="ARBA00004640"/>
    </source>
</evidence>
<evidence type="ECO:0000256" key="1">
    <source>
        <dbReference type="ARBA" id="ARBA00002550"/>
    </source>
</evidence>
<evidence type="ECO:0000313" key="15">
    <source>
        <dbReference type="Ensembl" id="ENSGACP00000032768.1"/>
    </source>
</evidence>
<evidence type="ECO:0000256" key="6">
    <source>
        <dbReference type="ARBA" id="ARBA00022475"/>
    </source>
</evidence>
<evidence type="ECO:0000256" key="12">
    <source>
        <dbReference type="ARBA" id="ARBA00040664"/>
    </source>
</evidence>
<keyword evidence="10" id="KW-0472">Membrane</keyword>
<dbReference type="SUPFAM" id="SSF50729">
    <property type="entry name" value="PH domain-like"/>
    <property type="match status" value="1"/>
</dbReference>
<evidence type="ECO:0000256" key="2">
    <source>
        <dbReference type="ARBA" id="ARBA00004236"/>
    </source>
</evidence>
<dbReference type="Pfam" id="PF07933">
    <property type="entry name" value="DUF1681"/>
    <property type="match status" value="1"/>
</dbReference>
<evidence type="ECO:0000256" key="9">
    <source>
        <dbReference type="ARBA" id="ARBA00022927"/>
    </source>
</evidence>
<evidence type="ECO:0000259" key="14">
    <source>
        <dbReference type="Pfam" id="PF07933"/>
    </source>
</evidence>
<dbReference type="PANTHER" id="PTHR12847:SF15">
    <property type="entry name" value="ADAPTIN EAR-BINDING COAT-ASSOCIATED PROTEIN 1"/>
    <property type="match status" value="1"/>
</dbReference>
<comment type="subcellular location">
    <subcellularLocation>
        <location evidence="2">Cell membrane</location>
    </subcellularLocation>
    <subcellularLocation>
        <location evidence="3">Cytoplasmic vesicle</location>
        <location evidence="3">Clathrin-coated vesicle membrane</location>
    </subcellularLocation>
</comment>
<keyword evidence="8" id="KW-0677">Repeat</keyword>
<reference evidence="15 16" key="1">
    <citation type="journal article" date="2021" name="G3 (Bethesda)">
        <title>Improved contiguity of the threespine stickleback genome using long-read sequencing.</title>
        <authorList>
            <person name="Nath S."/>
            <person name="Shaw D.E."/>
            <person name="White M.A."/>
        </authorList>
    </citation>
    <scope>NUCLEOTIDE SEQUENCE [LARGE SCALE GENOMIC DNA]</scope>
    <source>
        <strain evidence="15 16">Lake Benthic</strain>
    </source>
</reference>
<comment type="function">
    <text evidence="1">Involved in endocytosis.</text>
</comment>
<protein>
    <recommendedName>
        <fullName evidence="12">Adaptin ear-binding coat-associated protein 1</fullName>
    </recommendedName>
    <alternativeName>
        <fullName evidence="13">NECAP endocytosis-associated protein 1</fullName>
    </alternativeName>
</protein>
<accession>A0AAQ4P483</accession>
<keyword evidence="11" id="KW-0968">Cytoplasmic vesicle</keyword>
<evidence type="ECO:0000256" key="10">
    <source>
        <dbReference type="ARBA" id="ARBA00023136"/>
    </source>
</evidence>
<name>A0AAQ4P483_GASAC</name>
<dbReference type="PANTHER" id="PTHR12847">
    <property type="entry name" value="ATP-BINDING CASSETTE ABC TRANSPORTER-RELATED"/>
    <property type="match status" value="1"/>
</dbReference>
<dbReference type="GO" id="GO:0005886">
    <property type="term" value="C:plasma membrane"/>
    <property type="evidence" value="ECO:0007669"/>
    <property type="project" value="UniProtKB-SubCell"/>
</dbReference>
<evidence type="ECO:0000256" key="5">
    <source>
        <dbReference type="ARBA" id="ARBA00022448"/>
    </source>
</evidence>
<dbReference type="InterPro" id="IPR011993">
    <property type="entry name" value="PH-like_dom_sf"/>
</dbReference>
<dbReference type="Proteomes" id="UP000007635">
    <property type="component" value="Chromosome X"/>
</dbReference>
<evidence type="ECO:0000313" key="16">
    <source>
        <dbReference type="Proteomes" id="UP000007635"/>
    </source>
</evidence>
<keyword evidence="16" id="KW-1185">Reference proteome</keyword>
<evidence type="ECO:0000256" key="7">
    <source>
        <dbReference type="ARBA" id="ARBA00022553"/>
    </source>
</evidence>
<dbReference type="AlphaFoldDB" id="A0AAQ4P483"/>
<dbReference type="GO" id="GO:0006897">
    <property type="term" value="P:endocytosis"/>
    <property type="evidence" value="ECO:0007669"/>
    <property type="project" value="InterPro"/>
</dbReference>
<feature type="domain" description="NECAP PHear" evidence="14">
    <location>
        <begin position="7"/>
        <end position="117"/>
    </location>
</feature>
<keyword evidence="9" id="KW-0653">Protein transport</keyword>
<proteinExistence type="inferred from homology"/>
<dbReference type="Gene3D" id="2.30.29.30">
    <property type="entry name" value="Pleckstrin-homology domain (PH domain)/Phosphotyrosine-binding domain (PTB)"/>
    <property type="match status" value="1"/>
</dbReference>
<evidence type="ECO:0000256" key="4">
    <source>
        <dbReference type="ARBA" id="ARBA00007736"/>
    </source>
</evidence>
<keyword evidence="7" id="KW-0597">Phosphoprotein</keyword>
<keyword evidence="6" id="KW-1003">Cell membrane</keyword>
<comment type="similarity">
    <text evidence="4">Belongs to the NECAP family.</text>
</comment>
<dbReference type="GO" id="GO:0030125">
    <property type="term" value="C:clathrin vesicle coat"/>
    <property type="evidence" value="ECO:0007669"/>
    <property type="project" value="TreeGrafter"/>
</dbReference>
<sequence length="127" mass="14415">MAAEGEYESLLCVKPDVGVYRVPPRASNRAYRDRTDWKLDTPDWSGCMRITARGPVPFVKLEDKAPIEEHPGVAAETVSDSSRCFVLRIQDDNDHHTQRRGRTFLNVQLVLQFQIILTATVESDSQK</sequence>
<evidence type="ECO:0000256" key="11">
    <source>
        <dbReference type="ARBA" id="ARBA00023329"/>
    </source>
</evidence>
<evidence type="ECO:0000256" key="8">
    <source>
        <dbReference type="ARBA" id="ARBA00022737"/>
    </source>
</evidence>
<reference evidence="15" key="3">
    <citation type="submission" date="2025-09" db="UniProtKB">
        <authorList>
            <consortium name="Ensembl"/>
        </authorList>
    </citation>
    <scope>IDENTIFICATION</scope>
</reference>
<dbReference type="Ensembl" id="ENSGACT00000058275.1">
    <property type="protein sequence ID" value="ENSGACP00000032768.1"/>
    <property type="gene ID" value="ENSGACG00000033496.1"/>
</dbReference>
<dbReference type="GO" id="GO:0015031">
    <property type="term" value="P:protein transport"/>
    <property type="evidence" value="ECO:0007669"/>
    <property type="project" value="UniProtKB-KW"/>
</dbReference>
<reference evidence="15" key="2">
    <citation type="submission" date="2025-08" db="UniProtKB">
        <authorList>
            <consortium name="Ensembl"/>
        </authorList>
    </citation>
    <scope>IDENTIFICATION</scope>
</reference>